<evidence type="ECO:0000313" key="5">
    <source>
        <dbReference type="EMBL" id="MCC0177135.1"/>
    </source>
</evidence>
<organism evidence="5 6">
    <name type="scientific">Waterburya agarophytonicola KI4</name>
    <dbReference type="NCBI Taxonomy" id="2874699"/>
    <lineage>
        <taxon>Bacteria</taxon>
        <taxon>Bacillati</taxon>
        <taxon>Cyanobacteriota</taxon>
        <taxon>Cyanophyceae</taxon>
        <taxon>Pleurocapsales</taxon>
        <taxon>Hyellaceae</taxon>
        <taxon>Waterburya</taxon>
        <taxon>Waterburya agarophytonicola</taxon>
    </lineage>
</organism>
<dbReference type="PANTHER" id="PTHR38340">
    <property type="entry name" value="S-LAYER PROTEIN"/>
    <property type="match status" value="1"/>
</dbReference>
<gene>
    <name evidence="5" type="ORF">I4641_09115</name>
</gene>
<evidence type="ECO:0000259" key="4">
    <source>
        <dbReference type="Pfam" id="PF04151"/>
    </source>
</evidence>
<dbReference type="NCBIfam" id="NF038127">
    <property type="entry name" value="FDP_fam"/>
    <property type="match status" value="2"/>
</dbReference>
<dbReference type="Pfam" id="PF04151">
    <property type="entry name" value="PPC"/>
    <property type="match status" value="2"/>
</dbReference>
<dbReference type="InterPro" id="IPR007280">
    <property type="entry name" value="Peptidase_C_arc/bac"/>
</dbReference>
<dbReference type="EMBL" id="JADWDC010000017">
    <property type="protein sequence ID" value="MCC0177135.1"/>
    <property type="molecule type" value="Genomic_DNA"/>
</dbReference>
<protein>
    <submittedName>
        <fullName evidence="5">DVUA0089 family protein</fullName>
    </submittedName>
</protein>
<dbReference type="Gene3D" id="2.150.10.10">
    <property type="entry name" value="Serralysin-like metalloprotease, C-terminal"/>
    <property type="match status" value="2"/>
</dbReference>
<feature type="domain" description="Peptidase C-terminal archaeal/bacterial" evidence="4">
    <location>
        <begin position="182"/>
        <end position="258"/>
    </location>
</feature>
<name>A0A964BPQ3_9CYAN</name>
<evidence type="ECO:0000313" key="6">
    <source>
        <dbReference type="Proteomes" id="UP000729733"/>
    </source>
</evidence>
<sequence>MSIEPNDIIADANDTGVSSEGTRNTVIEGTIDPNSDVDLYRFQANAGEGVIIDIDADEFSSGLDPILRLFDGSGNELAVSDDNPAPGEDSSLDSYLTFIPDISGDYYVGVSSFSNFNYDAVNGGSNDDSASSSGDYQLNLSLVEVQPDDDPDNTISEAGDSGVSSGGQNTVVIQESIDPQGDVDVFKFQLNEGDRVTLNINAQQIDSGLDPILRLFDEFGNELAVNDDNEAPGENFSLDSYIDFTAATTGEYYVGVSAFANFDYDAVNGRTNFDVDNSFSTGDYELVINAFNNVEGTDRRDVLIGTQRNDSIQGKNGNDILTGRGGNDNLLGGADNDILTGNDGNDTLIGGDGSDRLLGNNGDDVLQGNSGSNSYYGGQGADIFVISSDSGVDDVIYDFRDGTDKILIQGASFFDATIESADFGFSTSISVFDNPVATLIGVDPNNISEDDFA</sequence>
<dbReference type="SUPFAM" id="SSF89260">
    <property type="entry name" value="Collagen-binding domain"/>
    <property type="match status" value="1"/>
</dbReference>
<dbReference type="RefSeq" id="WP_229640174.1">
    <property type="nucleotide sequence ID" value="NZ_JADWDC010000017.1"/>
</dbReference>
<dbReference type="Pfam" id="PF00353">
    <property type="entry name" value="HemolysinCabind"/>
    <property type="match status" value="1"/>
</dbReference>
<keyword evidence="6" id="KW-1185">Reference proteome</keyword>
<dbReference type="Gene3D" id="2.60.120.380">
    <property type="match status" value="2"/>
</dbReference>
<evidence type="ECO:0000256" key="1">
    <source>
        <dbReference type="ARBA" id="ARBA00004613"/>
    </source>
</evidence>
<comment type="caution">
    <text evidence="5">The sequence shown here is derived from an EMBL/GenBank/DDBJ whole genome shotgun (WGS) entry which is preliminary data.</text>
</comment>
<keyword evidence="2" id="KW-0964">Secreted</keyword>
<dbReference type="SUPFAM" id="SSF51120">
    <property type="entry name" value="beta-Roll"/>
    <property type="match status" value="2"/>
</dbReference>
<dbReference type="GO" id="GO:0005576">
    <property type="term" value="C:extracellular region"/>
    <property type="evidence" value="ECO:0007669"/>
    <property type="project" value="UniProtKB-SubCell"/>
</dbReference>
<dbReference type="Proteomes" id="UP000729733">
    <property type="component" value="Unassembled WGS sequence"/>
</dbReference>
<dbReference type="InterPro" id="IPR001343">
    <property type="entry name" value="Hemolysn_Ca-bd"/>
</dbReference>
<dbReference type="InterPro" id="IPR050557">
    <property type="entry name" value="RTX_toxin/Mannuronan_C5-epim"/>
</dbReference>
<dbReference type="AlphaFoldDB" id="A0A964BPQ3"/>
<dbReference type="InterPro" id="IPR011049">
    <property type="entry name" value="Serralysin-like_metalloprot_C"/>
</dbReference>
<evidence type="ECO:0000256" key="2">
    <source>
        <dbReference type="ARBA" id="ARBA00022525"/>
    </source>
</evidence>
<proteinExistence type="predicted"/>
<comment type="subcellular location">
    <subcellularLocation>
        <location evidence="1">Secreted</location>
    </subcellularLocation>
</comment>
<feature type="region of interest" description="Disordered" evidence="3">
    <location>
        <begin position="146"/>
        <end position="167"/>
    </location>
</feature>
<feature type="region of interest" description="Disordered" evidence="3">
    <location>
        <begin position="1"/>
        <end position="21"/>
    </location>
</feature>
<dbReference type="PANTHER" id="PTHR38340:SF1">
    <property type="entry name" value="S-LAYER PROTEIN"/>
    <property type="match status" value="1"/>
</dbReference>
<accession>A0A964BPQ3</accession>
<feature type="domain" description="Peptidase C-terminal archaeal/bacterial" evidence="4">
    <location>
        <begin position="36"/>
        <end position="112"/>
    </location>
</feature>
<dbReference type="PRINTS" id="PR00313">
    <property type="entry name" value="CABNDNGRPT"/>
</dbReference>
<evidence type="ECO:0000256" key="3">
    <source>
        <dbReference type="SAM" id="MobiDB-lite"/>
    </source>
</evidence>
<reference evidence="5" key="1">
    <citation type="journal article" date="2021" name="Antonie Van Leeuwenhoek">
        <title>Draft genome and description of Waterburya agarophytonicola gen. nov. sp. nov. (Pleurocapsales, Cyanobacteria): a seaweed symbiont.</title>
        <authorList>
            <person name="Bonthond G."/>
            <person name="Shalygin S."/>
            <person name="Bayer T."/>
            <person name="Weinberger F."/>
        </authorList>
    </citation>
    <scope>NUCLEOTIDE SEQUENCE</scope>
    <source>
        <strain evidence="5">KI4</strain>
    </source>
</reference>
<dbReference type="GO" id="GO:0005509">
    <property type="term" value="F:calcium ion binding"/>
    <property type="evidence" value="ECO:0007669"/>
    <property type="project" value="InterPro"/>
</dbReference>